<name>A0A8H6CT20_9HYPO</name>
<dbReference type="AlphaFoldDB" id="A0A8H6CT20"/>
<sequence>MTMQHVTVSRGLMSLPYAVVGEPGLDGFCGELNGPNDTEESLDLAGVVAIESRKVQLGFGVLLLASPNGTAAIAKAQFAPIADRHQQLVTGNSISPGRPPDVIRW</sequence>
<accession>A0A8H6CT20</accession>
<dbReference type="Proteomes" id="UP000562682">
    <property type="component" value="Unassembled WGS sequence"/>
</dbReference>
<dbReference type="EMBL" id="JAAOAK010000082">
    <property type="protein sequence ID" value="KAF5691095.1"/>
    <property type="molecule type" value="Genomic_DNA"/>
</dbReference>
<organism evidence="1 2">
    <name type="scientific">Fusarium denticulatum</name>
    <dbReference type="NCBI Taxonomy" id="48507"/>
    <lineage>
        <taxon>Eukaryota</taxon>
        <taxon>Fungi</taxon>
        <taxon>Dikarya</taxon>
        <taxon>Ascomycota</taxon>
        <taxon>Pezizomycotina</taxon>
        <taxon>Sordariomycetes</taxon>
        <taxon>Hypocreomycetidae</taxon>
        <taxon>Hypocreales</taxon>
        <taxon>Nectriaceae</taxon>
        <taxon>Fusarium</taxon>
        <taxon>Fusarium fujikuroi species complex</taxon>
    </lineage>
</organism>
<protein>
    <submittedName>
        <fullName evidence="1">Uncharacterized protein</fullName>
    </submittedName>
</protein>
<gene>
    <name evidence="1" type="ORF">FDENT_3607</name>
</gene>
<evidence type="ECO:0000313" key="2">
    <source>
        <dbReference type="Proteomes" id="UP000562682"/>
    </source>
</evidence>
<proteinExistence type="predicted"/>
<evidence type="ECO:0000313" key="1">
    <source>
        <dbReference type="EMBL" id="KAF5691095.1"/>
    </source>
</evidence>
<keyword evidence="2" id="KW-1185">Reference proteome</keyword>
<comment type="caution">
    <text evidence="1">The sequence shown here is derived from an EMBL/GenBank/DDBJ whole genome shotgun (WGS) entry which is preliminary data.</text>
</comment>
<reference evidence="1 2" key="1">
    <citation type="submission" date="2020-05" db="EMBL/GenBank/DDBJ databases">
        <title>Identification and distribution of gene clusters putatively required for synthesis of sphingolipid metabolism inhibitors in phylogenetically diverse species of the filamentous fungus Fusarium.</title>
        <authorList>
            <person name="Kim H.-S."/>
            <person name="Busman M."/>
            <person name="Brown D.W."/>
            <person name="Divon H."/>
            <person name="Uhlig S."/>
            <person name="Proctor R.H."/>
        </authorList>
    </citation>
    <scope>NUCLEOTIDE SEQUENCE [LARGE SCALE GENOMIC DNA]</scope>
    <source>
        <strain evidence="1 2">NRRL 25311</strain>
    </source>
</reference>